<organism evidence="4 5">
    <name type="scientific">Stella humosa</name>
    <dbReference type="NCBI Taxonomy" id="94"/>
    <lineage>
        <taxon>Bacteria</taxon>
        <taxon>Pseudomonadati</taxon>
        <taxon>Pseudomonadota</taxon>
        <taxon>Alphaproteobacteria</taxon>
        <taxon>Rhodospirillales</taxon>
        <taxon>Stellaceae</taxon>
        <taxon>Stella</taxon>
    </lineage>
</organism>
<evidence type="ECO:0000256" key="1">
    <source>
        <dbReference type="ARBA" id="ARBA00022679"/>
    </source>
</evidence>
<keyword evidence="5" id="KW-1185">Reference proteome</keyword>
<accession>A0A3N1KPL0</accession>
<dbReference type="GO" id="GO:0016747">
    <property type="term" value="F:acyltransferase activity, transferring groups other than amino-acyl groups"/>
    <property type="evidence" value="ECO:0007669"/>
    <property type="project" value="InterPro"/>
</dbReference>
<sequence>MTAPSPVSFRPARPGDGQATFDITWRSVAGLATGHYSAEQIAGWMGQRTPDFYEGLIAHGRMVVAERDSAVVGFVDAEPGEVTRLFILPDAAGGGLGRRLLAIGIDTARVGHSGPVRLESTINAAEFYRRHGFREVGRGHFSHGLGGDPIEIIHMELADQGQPPTVPPAAG</sequence>
<dbReference type="PANTHER" id="PTHR43877">
    <property type="entry name" value="AMINOALKYLPHOSPHONATE N-ACETYLTRANSFERASE-RELATED-RELATED"/>
    <property type="match status" value="1"/>
</dbReference>
<keyword evidence="2" id="KW-0012">Acyltransferase</keyword>
<dbReference type="AlphaFoldDB" id="A0A3N1KPL0"/>
<dbReference type="Gene3D" id="3.40.630.30">
    <property type="match status" value="1"/>
</dbReference>
<dbReference type="Pfam" id="PF13673">
    <property type="entry name" value="Acetyltransf_10"/>
    <property type="match status" value="1"/>
</dbReference>
<evidence type="ECO:0000313" key="4">
    <source>
        <dbReference type="EMBL" id="ROP83693.1"/>
    </source>
</evidence>
<protein>
    <submittedName>
        <fullName evidence="4">GNAT family acetyltransferase</fullName>
    </submittedName>
</protein>
<dbReference type="EMBL" id="RJKX01000016">
    <property type="protein sequence ID" value="ROP83693.1"/>
    <property type="molecule type" value="Genomic_DNA"/>
</dbReference>
<dbReference type="SUPFAM" id="SSF55729">
    <property type="entry name" value="Acyl-CoA N-acyltransferases (Nat)"/>
    <property type="match status" value="1"/>
</dbReference>
<feature type="domain" description="N-acetyltransferase" evidence="3">
    <location>
        <begin position="7"/>
        <end position="156"/>
    </location>
</feature>
<proteinExistence type="predicted"/>
<dbReference type="InterPro" id="IPR016181">
    <property type="entry name" value="Acyl_CoA_acyltransferase"/>
</dbReference>
<dbReference type="OrthoDB" id="7356080at2"/>
<gene>
    <name evidence="4" type="ORF">EDC65_4342</name>
</gene>
<name>A0A3N1KPL0_9PROT</name>
<dbReference type="InterPro" id="IPR050832">
    <property type="entry name" value="Bact_Acetyltransf"/>
</dbReference>
<keyword evidence="1 4" id="KW-0808">Transferase</keyword>
<evidence type="ECO:0000256" key="2">
    <source>
        <dbReference type="ARBA" id="ARBA00023315"/>
    </source>
</evidence>
<evidence type="ECO:0000313" key="5">
    <source>
        <dbReference type="Proteomes" id="UP000278222"/>
    </source>
</evidence>
<dbReference type="Proteomes" id="UP000278222">
    <property type="component" value="Unassembled WGS sequence"/>
</dbReference>
<dbReference type="PANTHER" id="PTHR43877:SF2">
    <property type="entry name" value="AMINOALKYLPHOSPHONATE N-ACETYLTRANSFERASE-RELATED"/>
    <property type="match status" value="1"/>
</dbReference>
<reference evidence="4 5" key="1">
    <citation type="submission" date="2018-11" db="EMBL/GenBank/DDBJ databases">
        <title>Genomic Encyclopedia of Type Strains, Phase IV (KMG-IV): sequencing the most valuable type-strain genomes for metagenomic binning, comparative biology and taxonomic classification.</title>
        <authorList>
            <person name="Goeker M."/>
        </authorList>
    </citation>
    <scope>NUCLEOTIDE SEQUENCE [LARGE SCALE GENOMIC DNA]</scope>
    <source>
        <strain evidence="4 5">DSM 5900</strain>
    </source>
</reference>
<dbReference type="RefSeq" id="WP_123693466.1">
    <property type="nucleotide sequence ID" value="NZ_RJKX01000016.1"/>
</dbReference>
<dbReference type="InterPro" id="IPR000182">
    <property type="entry name" value="GNAT_dom"/>
</dbReference>
<dbReference type="CDD" id="cd04301">
    <property type="entry name" value="NAT_SF"/>
    <property type="match status" value="1"/>
</dbReference>
<comment type="caution">
    <text evidence="4">The sequence shown here is derived from an EMBL/GenBank/DDBJ whole genome shotgun (WGS) entry which is preliminary data.</text>
</comment>
<evidence type="ECO:0000259" key="3">
    <source>
        <dbReference type="PROSITE" id="PS51186"/>
    </source>
</evidence>
<dbReference type="PROSITE" id="PS51186">
    <property type="entry name" value="GNAT"/>
    <property type="match status" value="1"/>
</dbReference>